<evidence type="ECO:0000313" key="1">
    <source>
        <dbReference type="EMBL" id="MEQ2177908.1"/>
    </source>
</evidence>
<protein>
    <submittedName>
        <fullName evidence="1">Uncharacterized protein</fullName>
    </submittedName>
</protein>
<reference evidence="1 2" key="1">
    <citation type="submission" date="2021-06" db="EMBL/GenBank/DDBJ databases">
        <authorList>
            <person name="Palmer J.M."/>
        </authorList>
    </citation>
    <scope>NUCLEOTIDE SEQUENCE [LARGE SCALE GENOMIC DNA]</scope>
    <source>
        <strain evidence="1 2">GA_2019</strain>
        <tissue evidence="1">Muscle</tissue>
    </source>
</reference>
<keyword evidence="2" id="KW-1185">Reference proteome</keyword>
<gene>
    <name evidence="1" type="ORF">GOODEAATRI_008572</name>
</gene>
<evidence type="ECO:0000313" key="2">
    <source>
        <dbReference type="Proteomes" id="UP001476798"/>
    </source>
</evidence>
<comment type="caution">
    <text evidence="1">The sequence shown here is derived from an EMBL/GenBank/DDBJ whole genome shotgun (WGS) entry which is preliminary data.</text>
</comment>
<dbReference type="EMBL" id="JAHRIO010060430">
    <property type="protein sequence ID" value="MEQ2177908.1"/>
    <property type="molecule type" value="Genomic_DNA"/>
</dbReference>
<dbReference type="Proteomes" id="UP001476798">
    <property type="component" value="Unassembled WGS sequence"/>
</dbReference>
<organism evidence="1 2">
    <name type="scientific">Goodea atripinnis</name>
    <dbReference type="NCBI Taxonomy" id="208336"/>
    <lineage>
        <taxon>Eukaryota</taxon>
        <taxon>Metazoa</taxon>
        <taxon>Chordata</taxon>
        <taxon>Craniata</taxon>
        <taxon>Vertebrata</taxon>
        <taxon>Euteleostomi</taxon>
        <taxon>Actinopterygii</taxon>
        <taxon>Neopterygii</taxon>
        <taxon>Teleostei</taxon>
        <taxon>Neoteleostei</taxon>
        <taxon>Acanthomorphata</taxon>
        <taxon>Ovalentaria</taxon>
        <taxon>Atherinomorphae</taxon>
        <taxon>Cyprinodontiformes</taxon>
        <taxon>Goodeidae</taxon>
        <taxon>Goodea</taxon>
    </lineage>
</organism>
<accession>A0ABV0P2Q2</accession>
<name>A0ABV0P2Q2_9TELE</name>
<proteinExistence type="predicted"/>
<sequence>MLWNSCNLNYSVLSPHEQFTCWHFCLFWPSLSPSAVGGVLSNQPRGQRGQPQIYIYSHYISALDFSSKLNSKGPFNLTDLLQPTQQIHKNVRMRPSEGSAAHG</sequence>